<dbReference type="Proteomes" id="UP001150569">
    <property type="component" value="Unassembled WGS sequence"/>
</dbReference>
<sequence length="187" mass="19594">MAQGHFVTTGDAPLPPSNDREGGSAMGTNEGLIPPGHDDGGGGRNQVLLGCADGSVLLLLGADWTPRHLFTCDYSITRLVPFRVPVETRPAAVTNAASTASSAPITELGSASVATPTVTMTAGPVLDWVVCAGHSNRVFVYEGSHCRATLELTDWPLDLTVDDIDLDGRPEIIVLDGESIVKAFRLS</sequence>
<name>A0A9W7ZN78_9FUNG</name>
<organism evidence="2 3">
    <name type="scientific">Tieghemiomyces parasiticus</name>
    <dbReference type="NCBI Taxonomy" id="78921"/>
    <lineage>
        <taxon>Eukaryota</taxon>
        <taxon>Fungi</taxon>
        <taxon>Fungi incertae sedis</taxon>
        <taxon>Zoopagomycota</taxon>
        <taxon>Kickxellomycotina</taxon>
        <taxon>Dimargaritomycetes</taxon>
        <taxon>Dimargaritales</taxon>
        <taxon>Dimargaritaceae</taxon>
        <taxon>Tieghemiomyces</taxon>
    </lineage>
</organism>
<gene>
    <name evidence="2" type="ORF">IWQ60_011859</name>
</gene>
<evidence type="ECO:0000256" key="1">
    <source>
        <dbReference type="SAM" id="MobiDB-lite"/>
    </source>
</evidence>
<accession>A0A9W7ZN78</accession>
<evidence type="ECO:0000313" key="2">
    <source>
        <dbReference type="EMBL" id="KAJ1907451.1"/>
    </source>
</evidence>
<comment type="caution">
    <text evidence="2">The sequence shown here is derived from an EMBL/GenBank/DDBJ whole genome shotgun (WGS) entry which is preliminary data.</text>
</comment>
<dbReference type="InterPro" id="IPR028994">
    <property type="entry name" value="Integrin_alpha_N"/>
</dbReference>
<reference evidence="2" key="1">
    <citation type="submission" date="2022-07" db="EMBL/GenBank/DDBJ databases">
        <title>Phylogenomic reconstructions and comparative analyses of Kickxellomycotina fungi.</title>
        <authorList>
            <person name="Reynolds N.K."/>
            <person name="Stajich J.E."/>
            <person name="Barry K."/>
            <person name="Grigoriev I.V."/>
            <person name="Crous P."/>
            <person name="Smith M.E."/>
        </authorList>
    </citation>
    <scope>NUCLEOTIDE SEQUENCE</scope>
    <source>
        <strain evidence="2">RSA 861</strain>
    </source>
</reference>
<dbReference type="AlphaFoldDB" id="A0A9W7ZN78"/>
<dbReference type="OrthoDB" id="2123049at2759"/>
<keyword evidence="3" id="KW-1185">Reference proteome</keyword>
<protein>
    <submittedName>
        <fullName evidence="2">Uncharacterized protein</fullName>
    </submittedName>
</protein>
<dbReference type="SUPFAM" id="SSF69318">
    <property type="entry name" value="Integrin alpha N-terminal domain"/>
    <property type="match status" value="1"/>
</dbReference>
<feature type="region of interest" description="Disordered" evidence="1">
    <location>
        <begin position="1"/>
        <end position="40"/>
    </location>
</feature>
<evidence type="ECO:0000313" key="3">
    <source>
        <dbReference type="Proteomes" id="UP001150569"/>
    </source>
</evidence>
<dbReference type="EMBL" id="JANBPT010001473">
    <property type="protein sequence ID" value="KAJ1907451.1"/>
    <property type="molecule type" value="Genomic_DNA"/>
</dbReference>
<proteinExistence type="predicted"/>